<evidence type="ECO:0000256" key="8">
    <source>
        <dbReference type="ARBA" id="ARBA00022827"/>
    </source>
</evidence>
<evidence type="ECO:0000256" key="4">
    <source>
        <dbReference type="ARBA" id="ARBA00013029"/>
    </source>
</evidence>
<reference evidence="14" key="1">
    <citation type="submission" date="2020-02" db="EMBL/GenBank/DDBJ databases">
        <authorList>
            <person name="Meier V. D."/>
        </authorList>
    </citation>
    <scope>NUCLEOTIDE SEQUENCE</scope>
    <source>
        <strain evidence="14">AVDCRST_MAG91</strain>
    </source>
</reference>
<name>A0A6J4T9F0_9SPHN</name>
<dbReference type="GO" id="GO:0009331">
    <property type="term" value="C:glycerol-3-phosphate dehydrogenase (FAD) complex"/>
    <property type="evidence" value="ECO:0007669"/>
    <property type="project" value="UniProtKB-UniRule"/>
</dbReference>
<feature type="domain" description="Alpha-glycerophosphate oxidase C-terminal" evidence="13">
    <location>
        <begin position="397"/>
        <end position="493"/>
    </location>
</feature>
<protein>
    <recommendedName>
        <fullName evidence="4 11">Glycerol-3-phosphate dehydrogenase</fullName>
        <ecNumber evidence="4 11">1.1.5.3</ecNumber>
    </recommendedName>
</protein>
<dbReference type="GO" id="GO:0006071">
    <property type="term" value="P:glycerol metabolic process"/>
    <property type="evidence" value="ECO:0007669"/>
    <property type="project" value="UniProtKB-KW"/>
</dbReference>
<sequence length="510" mass="56042">MAEEAAGLDAQGPPGGVYDLLVIGGGINGAGIARDAAGRGLSVLLAERDDLASHTSSASTKLVHGGLRYLEYYELRLVRESLIERERLLSVAPHIVWPLQFVLPQPLDGRPRWLIRLGLLLYDNLGGRKRLPRSFGVRFPGSPFGRGLKPEVENGFVYSDCWIDDARMVSLNCMDAAARGATIRTRTRVEQVRATDGRWRARLVDTESGVDDDIFAHVVVNATGAQVGEVLGRAMDVPDTPQPRLVKGSHIVVPRLFDGPHAFILQNPDKRIVFAIPYEEDFTLIGTTDVPWSRKQGPARIDTAETSYLCESVNRYLARQIGPVDVVHSYSGVRPLFDDGREDASSVTRDYVLQVNQQGGAPILSVFGGKITTYRRLAEHALEKLEPWLRTGREAWTGTASLPGGDLPDGSLADYADAVRRRWPFLDDALGGRLARSYGTRTETVVGDAASLADLGEHFGGGLYAREVDYLVGHEWARTSEDILWRRSKLGLHLEPGSAAAIDDYLERRA</sequence>
<dbReference type="InterPro" id="IPR036188">
    <property type="entry name" value="FAD/NAD-bd_sf"/>
</dbReference>
<evidence type="ECO:0000313" key="14">
    <source>
        <dbReference type="EMBL" id="CAA9517310.1"/>
    </source>
</evidence>
<comment type="catalytic activity">
    <reaction evidence="10 11">
        <text>a quinone + sn-glycerol 3-phosphate = dihydroxyacetone phosphate + a quinol</text>
        <dbReference type="Rhea" id="RHEA:18977"/>
        <dbReference type="ChEBI" id="CHEBI:24646"/>
        <dbReference type="ChEBI" id="CHEBI:57597"/>
        <dbReference type="ChEBI" id="CHEBI:57642"/>
        <dbReference type="ChEBI" id="CHEBI:132124"/>
        <dbReference type="EC" id="1.1.5.3"/>
    </reaction>
</comment>
<dbReference type="PROSITE" id="PS00978">
    <property type="entry name" value="FAD_G3PDH_2"/>
    <property type="match status" value="1"/>
</dbReference>
<dbReference type="PANTHER" id="PTHR11985:SF15">
    <property type="entry name" value="GLYCEROL-3-PHOSPHATE DEHYDROGENASE, MITOCHONDRIAL"/>
    <property type="match status" value="1"/>
</dbReference>
<dbReference type="SUPFAM" id="SSF54373">
    <property type="entry name" value="FAD-linked reductases, C-terminal domain"/>
    <property type="match status" value="1"/>
</dbReference>
<dbReference type="Gene3D" id="1.10.8.870">
    <property type="entry name" value="Alpha-glycerophosphate oxidase, cap domain"/>
    <property type="match status" value="1"/>
</dbReference>
<dbReference type="Gene3D" id="6.10.250.1890">
    <property type="match status" value="1"/>
</dbReference>
<evidence type="ECO:0000256" key="5">
    <source>
        <dbReference type="ARBA" id="ARBA00022490"/>
    </source>
</evidence>
<dbReference type="InterPro" id="IPR006076">
    <property type="entry name" value="FAD-dep_OxRdtase"/>
</dbReference>
<dbReference type="Pfam" id="PF01266">
    <property type="entry name" value="DAO"/>
    <property type="match status" value="1"/>
</dbReference>
<dbReference type="InterPro" id="IPR000447">
    <property type="entry name" value="G3P_DH_FAD-dep"/>
</dbReference>
<keyword evidence="5" id="KW-0963">Cytoplasm</keyword>
<evidence type="ECO:0000256" key="3">
    <source>
        <dbReference type="ARBA" id="ARBA00007330"/>
    </source>
</evidence>
<evidence type="ECO:0000259" key="12">
    <source>
        <dbReference type="Pfam" id="PF01266"/>
    </source>
</evidence>
<feature type="domain" description="FAD dependent oxidoreductase" evidence="12">
    <location>
        <begin position="19"/>
        <end position="375"/>
    </location>
</feature>
<comment type="subcellular location">
    <subcellularLocation>
        <location evidence="2">Cytoplasm</location>
    </subcellularLocation>
</comment>
<dbReference type="Gene3D" id="3.30.9.10">
    <property type="entry name" value="D-Amino Acid Oxidase, subunit A, domain 2"/>
    <property type="match status" value="1"/>
</dbReference>
<evidence type="ECO:0000256" key="10">
    <source>
        <dbReference type="ARBA" id="ARBA00049055"/>
    </source>
</evidence>
<dbReference type="Pfam" id="PF16901">
    <property type="entry name" value="DAO_C"/>
    <property type="match status" value="1"/>
</dbReference>
<comment type="cofactor">
    <cofactor evidence="1 11">
        <name>FAD</name>
        <dbReference type="ChEBI" id="CHEBI:57692"/>
    </cofactor>
</comment>
<evidence type="ECO:0000256" key="2">
    <source>
        <dbReference type="ARBA" id="ARBA00004496"/>
    </source>
</evidence>
<evidence type="ECO:0000256" key="7">
    <source>
        <dbReference type="ARBA" id="ARBA00022798"/>
    </source>
</evidence>
<accession>A0A6J4T9F0</accession>
<dbReference type="NCBIfam" id="NF009906">
    <property type="entry name" value="PRK13369.1"/>
    <property type="match status" value="1"/>
</dbReference>
<proteinExistence type="inferred from homology"/>
<dbReference type="PROSITE" id="PS00977">
    <property type="entry name" value="FAD_G3PDH_1"/>
    <property type="match status" value="1"/>
</dbReference>
<keyword evidence="7" id="KW-0319">Glycerol metabolism</keyword>
<keyword evidence="6 11" id="KW-0285">Flavoprotein</keyword>
<dbReference type="NCBIfam" id="NF008899">
    <property type="entry name" value="PRK12266.1"/>
    <property type="match status" value="1"/>
</dbReference>
<evidence type="ECO:0000256" key="11">
    <source>
        <dbReference type="RuleBase" id="RU361217"/>
    </source>
</evidence>
<dbReference type="SUPFAM" id="SSF51905">
    <property type="entry name" value="FAD/NAD(P)-binding domain"/>
    <property type="match status" value="1"/>
</dbReference>
<evidence type="ECO:0000259" key="13">
    <source>
        <dbReference type="Pfam" id="PF16901"/>
    </source>
</evidence>
<dbReference type="EMBL" id="CADCVX010000365">
    <property type="protein sequence ID" value="CAA9517310.1"/>
    <property type="molecule type" value="Genomic_DNA"/>
</dbReference>
<dbReference type="FunFam" id="1.10.8.870:FF:000002">
    <property type="entry name" value="Glycerol-3-phosphate dehydrogenase"/>
    <property type="match status" value="1"/>
</dbReference>
<dbReference type="EC" id="1.1.5.3" evidence="4 11"/>
<evidence type="ECO:0000256" key="1">
    <source>
        <dbReference type="ARBA" id="ARBA00001974"/>
    </source>
</evidence>
<comment type="similarity">
    <text evidence="3 11">Belongs to the FAD-dependent glycerol-3-phosphate dehydrogenase family.</text>
</comment>
<dbReference type="InterPro" id="IPR038299">
    <property type="entry name" value="DAO_C_sf"/>
</dbReference>
<dbReference type="GO" id="GO:0004368">
    <property type="term" value="F:glycerol-3-phosphate dehydrogenase (quinone) activity"/>
    <property type="evidence" value="ECO:0007669"/>
    <property type="project" value="UniProtKB-EC"/>
</dbReference>
<evidence type="ECO:0000256" key="9">
    <source>
        <dbReference type="ARBA" id="ARBA00023002"/>
    </source>
</evidence>
<dbReference type="GO" id="GO:0046168">
    <property type="term" value="P:glycerol-3-phosphate catabolic process"/>
    <property type="evidence" value="ECO:0007669"/>
    <property type="project" value="TreeGrafter"/>
</dbReference>
<dbReference type="AlphaFoldDB" id="A0A6J4T9F0"/>
<keyword evidence="8" id="KW-0274">FAD</keyword>
<dbReference type="Gene3D" id="3.50.50.60">
    <property type="entry name" value="FAD/NAD(P)-binding domain"/>
    <property type="match status" value="1"/>
</dbReference>
<gene>
    <name evidence="14" type="ORF">AVDCRST_MAG91-1998</name>
</gene>
<dbReference type="InterPro" id="IPR031656">
    <property type="entry name" value="DAO_C"/>
</dbReference>
<dbReference type="PRINTS" id="PR01001">
    <property type="entry name" value="FADG3PDH"/>
</dbReference>
<keyword evidence="9 11" id="KW-0560">Oxidoreductase</keyword>
<dbReference type="PANTHER" id="PTHR11985">
    <property type="entry name" value="GLYCEROL-3-PHOSPHATE DEHYDROGENASE"/>
    <property type="match status" value="1"/>
</dbReference>
<organism evidence="14">
    <name type="scientific">uncultured Sphingomonadaceae bacterium</name>
    <dbReference type="NCBI Taxonomy" id="169976"/>
    <lineage>
        <taxon>Bacteria</taxon>
        <taxon>Pseudomonadati</taxon>
        <taxon>Pseudomonadota</taxon>
        <taxon>Alphaproteobacteria</taxon>
        <taxon>Sphingomonadales</taxon>
        <taxon>Sphingomonadaceae</taxon>
        <taxon>environmental samples</taxon>
    </lineage>
</organism>
<evidence type="ECO:0000256" key="6">
    <source>
        <dbReference type="ARBA" id="ARBA00022630"/>
    </source>
</evidence>